<evidence type="ECO:0000313" key="1">
    <source>
        <dbReference type="EMBL" id="CAA9506272.1"/>
    </source>
</evidence>
<name>A0A6J4SVD6_9ACTN</name>
<dbReference type="AlphaFoldDB" id="A0A6J4SVD6"/>
<gene>
    <name evidence="1" type="ORF">AVDCRST_MAG67-2407</name>
</gene>
<feature type="non-terminal residue" evidence="1">
    <location>
        <position position="1"/>
    </location>
</feature>
<dbReference type="EMBL" id="CADCVQ010000096">
    <property type="protein sequence ID" value="CAA9506272.1"/>
    <property type="molecule type" value="Genomic_DNA"/>
</dbReference>
<reference evidence="1" key="1">
    <citation type="submission" date="2020-02" db="EMBL/GenBank/DDBJ databases">
        <authorList>
            <person name="Meier V. D."/>
        </authorList>
    </citation>
    <scope>NUCLEOTIDE SEQUENCE</scope>
    <source>
        <strain evidence="1">AVDCRST_MAG67</strain>
    </source>
</reference>
<proteinExistence type="predicted"/>
<feature type="non-terminal residue" evidence="1">
    <location>
        <position position="133"/>
    </location>
</feature>
<sequence>ARSRRHDALFTAAGHPRARHRARQPARGRAAAQRVRACAERLLLHGAERRRHADRHDLALVPAGGDHALWRRAAARRALAVGDRRAGRGAAAARVRARPERIALHPHCGRGLRRHAGRARASRRHARVAARGV</sequence>
<organism evidence="1">
    <name type="scientific">uncultured Solirubrobacteraceae bacterium</name>
    <dbReference type="NCBI Taxonomy" id="1162706"/>
    <lineage>
        <taxon>Bacteria</taxon>
        <taxon>Bacillati</taxon>
        <taxon>Actinomycetota</taxon>
        <taxon>Thermoleophilia</taxon>
        <taxon>Solirubrobacterales</taxon>
        <taxon>Solirubrobacteraceae</taxon>
        <taxon>environmental samples</taxon>
    </lineage>
</organism>
<protein>
    <submittedName>
        <fullName evidence="1">Uncharacterized protein</fullName>
    </submittedName>
</protein>
<accession>A0A6J4SVD6</accession>